<dbReference type="OrthoDB" id="8580666at2"/>
<dbReference type="InterPro" id="IPR002591">
    <property type="entry name" value="Phosphodiest/P_Trfase"/>
</dbReference>
<sequence length="474" mass="53341">MKRVVVLNVVGLTKSVLGVHTPRINGFLEEGEVSTFAPAFPAVTCTAQSSYLTGAREAEHGIVANGWYDREAAEVKFWKQSNHIVQGEKIWDKLRREVPGFTCAKLFWWYNMYATADWTITPRPMYPADGSKVFDVYTQPMEMREQIKMDLGNFPFTTFWGPNASIPSSEWIAESAKWVEQKHQPTLSLVYLPHLDYGLQKFGPGAPEMDVEIQRIDTVVGELIDYFEAREVEVVLLSEYGISKVDKPVHLNRIFREKGWITIKEEQGTEMLDCGASKVFAVADHQVAHVYLNDASLRDEVIEVLSGTPGVEEIRTAEESFGLSVQCSVDGVQSQHGETNQQSSVALQRSGDLIAVSEENAWFTYYYWLDDALAPDFARCVDIHRKPGYDPVELFLDPALKSPKLKIAQFLLKKKLGFRALLDVIPLDASLVKGSHGRDKVCEDEQPIYATRGKHMPVNAAEEVFERICAAVKV</sequence>
<comment type="caution">
    <text evidence="1">The sequence shown here is derived from an EMBL/GenBank/DDBJ whole genome shotgun (WGS) entry which is preliminary data.</text>
</comment>
<dbReference type="CDD" id="cd16018">
    <property type="entry name" value="Enpp"/>
    <property type="match status" value="1"/>
</dbReference>
<gene>
    <name evidence="1" type="ORF">BSZ32_18080</name>
</gene>
<dbReference type="SUPFAM" id="SSF53649">
    <property type="entry name" value="Alkaline phosphatase-like"/>
    <property type="match status" value="1"/>
</dbReference>
<reference evidence="1 2" key="1">
    <citation type="submission" date="2016-12" db="EMBL/GenBank/DDBJ databases">
        <title>Study of bacterial adaptation to deep sea.</title>
        <authorList>
            <person name="Song J."/>
            <person name="Yoshizawa S."/>
            <person name="Kogure K."/>
        </authorList>
    </citation>
    <scope>NUCLEOTIDE SEQUENCE [LARGE SCALE GENOMIC DNA]</scope>
    <source>
        <strain evidence="1 2">SAORIC-165</strain>
    </source>
</reference>
<keyword evidence="2" id="KW-1185">Reference proteome</keyword>
<protein>
    <submittedName>
        <fullName evidence="1">Alkaline phosphatase family protein</fullName>
    </submittedName>
</protein>
<proteinExistence type="predicted"/>
<dbReference type="PANTHER" id="PTHR10151">
    <property type="entry name" value="ECTONUCLEOTIDE PYROPHOSPHATASE/PHOSPHODIESTERASE"/>
    <property type="match status" value="1"/>
</dbReference>
<dbReference type="PANTHER" id="PTHR10151:SF120">
    <property type="entry name" value="BIS(5'-ADENOSYL)-TRIPHOSPHATASE"/>
    <property type="match status" value="1"/>
</dbReference>
<evidence type="ECO:0000313" key="1">
    <source>
        <dbReference type="EMBL" id="PQJ30192.1"/>
    </source>
</evidence>
<dbReference type="Gene3D" id="3.40.720.10">
    <property type="entry name" value="Alkaline Phosphatase, subunit A"/>
    <property type="match status" value="1"/>
</dbReference>
<dbReference type="Pfam" id="PF01663">
    <property type="entry name" value="Phosphodiest"/>
    <property type="match status" value="1"/>
</dbReference>
<dbReference type="GO" id="GO:0016787">
    <property type="term" value="F:hydrolase activity"/>
    <property type="evidence" value="ECO:0007669"/>
    <property type="project" value="UniProtKB-ARBA"/>
</dbReference>
<dbReference type="AlphaFoldDB" id="A0A2S7U7B8"/>
<dbReference type="InterPro" id="IPR017850">
    <property type="entry name" value="Alkaline_phosphatase_core_sf"/>
</dbReference>
<dbReference type="Proteomes" id="UP000239907">
    <property type="component" value="Unassembled WGS sequence"/>
</dbReference>
<accession>A0A2S7U7B8</accession>
<evidence type="ECO:0000313" key="2">
    <source>
        <dbReference type="Proteomes" id="UP000239907"/>
    </source>
</evidence>
<dbReference type="RefSeq" id="WP_105044717.1">
    <property type="nucleotide sequence ID" value="NZ_MQWA01000001.1"/>
</dbReference>
<organism evidence="1 2">
    <name type="scientific">Rubritalea profundi</name>
    <dbReference type="NCBI Taxonomy" id="1658618"/>
    <lineage>
        <taxon>Bacteria</taxon>
        <taxon>Pseudomonadati</taxon>
        <taxon>Verrucomicrobiota</taxon>
        <taxon>Verrucomicrobiia</taxon>
        <taxon>Verrucomicrobiales</taxon>
        <taxon>Rubritaleaceae</taxon>
        <taxon>Rubritalea</taxon>
    </lineage>
</organism>
<name>A0A2S7U7B8_9BACT</name>
<dbReference type="EMBL" id="MQWA01000001">
    <property type="protein sequence ID" value="PQJ30192.1"/>
    <property type="molecule type" value="Genomic_DNA"/>
</dbReference>